<sequence length="462" mass="50880">MTGNRLNAMLAGMSSAEYQLLVGTQEGDPLCRAFTEKRGMHGGFTGSEIKPAQWQAAWNGLMAEEAQPGKRVAYIHIPFCRRRCLYCGFFQNYSDAELERAYIECLVRELQMAADTRYLSGAKLNAVFIGGGTPSSLSSLNAAKLLKALRAYLPLTNDYELTLEARINDLIPEKMEIWLAHGVNRVSIGVQSFNTRVRRAVGRIDATEAILNKLQLLSAYGQAAVIVDLMYGLPYQTMAVWLKDLQFLTRAAIDGWDLYQLNVYETSALKAAIAAGRLPAAATVAGQAEMFAAAEAILADHCFPRISVCHWSKSNRERNMYNTLTKSSLAVLPFGAGGGGRIGGVSLSLERKVERYMNMIRQGDKPIAAMRQPHSGYSLQKAVMGQIKQGYIDLGSLAGCHGSGIWELEPLLKIWERRGLLQTGARVAKLTVAGQFWYMNIARSILECLNALDIHKSATKVE</sequence>
<dbReference type="GO" id="GO:0003824">
    <property type="term" value="F:catalytic activity"/>
    <property type="evidence" value="ECO:0007669"/>
    <property type="project" value="InterPro"/>
</dbReference>
<dbReference type="OrthoDB" id="9808022at2"/>
<dbReference type="Pfam" id="PF04055">
    <property type="entry name" value="Radical_SAM"/>
    <property type="match status" value="1"/>
</dbReference>
<dbReference type="RefSeq" id="WP_092074169.1">
    <property type="nucleotide sequence ID" value="NZ_FNHB01000007.1"/>
</dbReference>
<keyword evidence="3" id="KW-0408">Iron</keyword>
<proteinExistence type="predicted"/>
<organism evidence="6 7">
    <name type="scientific">Dendrosporobacter quercicolus</name>
    <dbReference type="NCBI Taxonomy" id="146817"/>
    <lineage>
        <taxon>Bacteria</taxon>
        <taxon>Bacillati</taxon>
        <taxon>Bacillota</taxon>
        <taxon>Negativicutes</taxon>
        <taxon>Selenomonadales</taxon>
        <taxon>Sporomusaceae</taxon>
        <taxon>Dendrosporobacter</taxon>
    </lineage>
</organism>
<dbReference type="SFLD" id="SFLDG01082">
    <property type="entry name" value="B12-binding_domain_containing"/>
    <property type="match status" value="1"/>
</dbReference>
<dbReference type="SFLD" id="SFLDF00311">
    <property type="entry name" value="heme_degradation_proteins_(Hut"/>
    <property type="match status" value="1"/>
</dbReference>
<dbReference type="AlphaFoldDB" id="A0A1G9W7M5"/>
<dbReference type="PANTHER" id="PTHR13932:SF9">
    <property type="entry name" value="COPROPORPHYRINOGEN III OXIDASE"/>
    <property type="match status" value="1"/>
</dbReference>
<dbReference type="STRING" id="146817.SAMN04488502_107134"/>
<evidence type="ECO:0000313" key="7">
    <source>
        <dbReference type="Proteomes" id="UP000214880"/>
    </source>
</evidence>
<dbReference type="InterPro" id="IPR006638">
    <property type="entry name" value="Elp3/MiaA/NifB-like_rSAM"/>
</dbReference>
<gene>
    <name evidence="6" type="ORF">SAMN04488502_107134</name>
</gene>
<evidence type="ECO:0000259" key="5">
    <source>
        <dbReference type="PROSITE" id="PS51918"/>
    </source>
</evidence>
<dbReference type="InterPro" id="IPR026332">
    <property type="entry name" value="HutW"/>
</dbReference>
<evidence type="ECO:0000256" key="2">
    <source>
        <dbReference type="ARBA" id="ARBA00022723"/>
    </source>
</evidence>
<evidence type="ECO:0000313" key="6">
    <source>
        <dbReference type="EMBL" id="SDM80035.1"/>
    </source>
</evidence>
<evidence type="ECO:0000256" key="3">
    <source>
        <dbReference type="ARBA" id="ARBA00023004"/>
    </source>
</evidence>
<dbReference type="SFLD" id="SFLDS00029">
    <property type="entry name" value="Radical_SAM"/>
    <property type="match status" value="1"/>
</dbReference>
<dbReference type="InterPro" id="IPR034505">
    <property type="entry name" value="Coproporphyrinogen-III_oxidase"/>
</dbReference>
<dbReference type="Gene3D" id="3.20.20.70">
    <property type="entry name" value="Aldolase class I"/>
    <property type="match status" value="1"/>
</dbReference>
<reference evidence="6 7" key="1">
    <citation type="submission" date="2016-10" db="EMBL/GenBank/DDBJ databases">
        <authorList>
            <person name="de Groot N.N."/>
        </authorList>
    </citation>
    <scope>NUCLEOTIDE SEQUENCE [LARGE SCALE GENOMIC DNA]</scope>
    <source>
        <strain evidence="6 7">DSM 1736</strain>
    </source>
</reference>
<protein>
    <submittedName>
        <fullName evidence="6">Oxygen-independent coproporphyrinogen-3 oxidase</fullName>
    </submittedName>
</protein>
<dbReference type="Proteomes" id="UP000214880">
    <property type="component" value="Unassembled WGS sequence"/>
</dbReference>
<dbReference type="InterPro" id="IPR058240">
    <property type="entry name" value="rSAM_sf"/>
</dbReference>
<keyword evidence="7" id="KW-1185">Reference proteome</keyword>
<dbReference type="SMART" id="SM00729">
    <property type="entry name" value="Elp3"/>
    <property type="match status" value="1"/>
</dbReference>
<dbReference type="SFLD" id="SFLDG01065">
    <property type="entry name" value="anaerobic_coproporphyrinogen-I"/>
    <property type="match status" value="1"/>
</dbReference>
<dbReference type="PROSITE" id="PS51918">
    <property type="entry name" value="RADICAL_SAM"/>
    <property type="match status" value="1"/>
</dbReference>
<dbReference type="GO" id="GO:0051539">
    <property type="term" value="F:4 iron, 4 sulfur cluster binding"/>
    <property type="evidence" value="ECO:0007669"/>
    <property type="project" value="TreeGrafter"/>
</dbReference>
<dbReference type="EMBL" id="FNHB01000007">
    <property type="protein sequence ID" value="SDM80035.1"/>
    <property type="molecule type" value="Genomic_DNA"/>
</dbReference>
<keyword evidence="1" id="KW-0949">S-adenosyl-L-methionine</keyword>
<dbReference type="NCBIfam" id="TIGR04107">
    <property type="entry name" value="rSAM_HutW"/>
    <property type="match status" value="1"/>
</dbReference>
<dbReference type="SUPFAM" id="SSF102114">
    <property type="entry name" value="Radical SAM enzymes"/>
    <property type="match status" value="1"/>
</dbReference>
<evidence type="ECO:0000256" key="1">
    <source>
        <dbReference type="ARBA" id="ARBA00022691"/>
    </source>
</evidence>
<dbReference type="CDD" id="cd01335">
    <property type="entry name" value="Radical_SAM"/>
    <property type="match status" value="1"/>
</dbReference>
<feature type="domain" description="Radical SAM core" evidence="5">
    <location>
        <begin position="65"/>
        <end position="300"/>
    </location>
</feature>
<evidence type="ECO:0000256" key="4">
    <source>
        <dbReference type="ARBA" id="ARBA00023014"/>
    </source>
</evidence>
<dbReference type="GO" id="GO:0046872">
    <property type="term" value="F:metal ion binding"/>
    <property type="evidence" value="ECO:0007669"/>
    <property type="project" value="UniProtKB-KW"/>
</dbReference>
<keyword evidence="4" id="KW-0411">Iron-sulfur</keyword>
<dbReference type="InterPro" id="IPR013785">
    <property type="entry name" value="Aldolase_TIM"/>
</dbReference>
<accession>A0A1G9W7M5</accession>
<dbReference type="GO" id="GO:0005737">
    <property type="term" value="C:cytoplasm"/>
    <property type="evidence" value="ECO:0007669"/>
    <property type="project" value="TreeGrafter"/>
</dbReference>
<dbReference type="GO" id="GO:0006779">
    <property type="term" value="P:porphyrin-containing compound biosynthetic process"/>
    <property type="evidence" value="ECO:0007669"/>
    <property type="project" value="TreeGrafter"/>
</dbReference>
<keyword evidence="2" id="KW-0479">Metal-binding</keyword>
<dbReference type="PANTHER" id="PTHR13932">
    <property type="entry name" value="COPROPORPHYRINIGEN III OXIDASE"/>
    <property type="match status" value="1"/>
</dbReference>
<dbReference type="InterPro" id="IPR007197">
    <property type="entry name" value="rSAM"/>
</dbReference>
<name>A0A1G9W7M5_9FIRM</name>